<dbReference type="InterPro" id="IPR026341">
    <property type="entry name" value="T9SS_type_B"/>
</dbReference>
<dbReference type="CDD" id="cd00146">
    <property type="entry name" value="PKD"/>
    <property type="match status" value="1"/>
</dbReference>
<dbReference type="SUPFAM" id="SSF49299">
    <property type="entry name" value="PKD domain"/>
    <property type="match status" value="1"/>
</dbReference>
<evidence type="ECO:0000313" key="6">
    <source>
        <dbReference type="Proteomes" id="UP000236654"/>
    </source>
</evidence>
<dbReference type="EMBL" id="PJNI01000001">
    <property type="protein sequence ID" value="PKR82181.1"/>
    <property type="molecule type" value="Genomic_DNA"/>
</dbReference>
<dbReference type="InterPro" id="IPR002884">
    <property type="entry name" value="P_dom"/>
</dbReference>
<dbReference type="SMART" id="SM00089">
    <property type="entry name" value="PKD"/>
    <property type="match status" value="1"/>
</dbReference>
<keyword evidence="1" id="KW-0645">Protease</keyword>
<dbReference type="InterPro" id="IPR022409">
    <property type="entry name" value="PKD/Chitinase_dom"/>
</dbReference>
<dbReference type="Pfam" id="PF13585">
    <property type="entry name" value="CHU_C"/>
    <property type="match status" value="1"/>
</dbReference>
<keyword evidence="2" id="KW-0378">Hydrolase</keyword>
<name>A0A2I0R6H2_9FLAO</name>
<dbReference type="SUPFAM" id="SSF49785">
    <property type="entry name" value="Galactose-binding domain-like"/>
    <property type="match status" value="1"/>
</dbReference>
<dbReference type="InterPro" id="IPR035986">
    <property type="entry name" value="PKD_dom_sf"/>
</dbReference>
<sequence length="914" mass="99141">MKILITIFAVLFSWTLLFGQTINIQDADFDQSNPIDCSVFNDASVANFFDDGGTSGDYSPGTTETITICPDNSGDPKIRAFFGNSPGFTWDVHGSDTLFVYDGPNTSSPRIAALNNGTIGTGFTGTASWANTSGCLTFEFVSDGANNGTGWDANILCFSPPQDIEMHVEAFINGTPGNDMFPLDTGYVDICQGDSVLLVAKPIFPYSFENTNEGYSQNINNVDYLWEFTDGTLGPNNDSIWFNPNNEGGFIGYLRITDSYPSNETIKFKIRTSITPTFAGTGPIEDTVCFSGSTELFGGVTSADTVGVSTNEGSFQLGGSVAGETYLPDGSGVTYSTTINMSGFPAGATFANAGDLVEMCVDMEHSFLGDLEMWLTCPNGTEVTIFNSSTQSAGYIPGGFGGGGRFLGEPDVSGGSGPGNGYEYCFSSVNNNWGDFASEYLTNTIPLPPTAPSQNTLGTMDPNGIYAPEDSYIGFAGCPLNGNWTLNIRDSWGGDDGYIFEWGLYFDPSLFPDNEFYQNTITDAYWSQDPTIVSDTTNDTLIVIEPDGIGDYFYTFNVEDDFGCFYDTIVQLHVQDTVINISTLDTSAYCFNDSIPLWVEVDGTVPPFQIEWQDGQQDSVAYYSVLENGYTEYVITVTDECGISHRDTASITMNQTLSIDSLNQFPADCGLENGAVLGFGSGFTGTPDYNWRGPGAENPSNTQSTAWPDKAAGWYYFRIKDDVCTVRDSILLEQNPPPEASFTATPTQGPAPLDVIFTNTSDPASQYDWDFGNGDGNIVNDLSTQYSNYPDEGVYTVVLTITEGACTDEATQLIDVFLPVEYDMVNSFTPNGDGVNDFFTVNASNTTSFEIVILNRWGNVVFESDNPNFQWDGTVDNNGTECNDGTYFYKFIIEGAGGESKEEHGFVHLLRGTE</sequence>
<comment type="caution">
    <text evidence="5">The sequence shown here is derived from an EMBL/GenBank/DDBJ whole genome shotgun (WGS) entry which is preliminary data.</text>
</comment>
<dbReference type="NCBIfam" id="TIGR04131">
    <property type="entry name" value="Bac_Flav_CTERM"/>
    <property type="match status" value="1"/>
</dbReference>
<dbReference type="Gene3D" id="2.60.40.4070">
    <property type="match status" value="1"/>
</dbReference>
<dbReference type="InterPro" id="IPR000601">
    <property type="entry name" value="PKD_dom"/>
</dbReference>
<dbReference type="GO" id="GO:0006508">
    <property type="term" value="P:proteolysis"/>
    <property type="evidence" value="ECO:0007669"/>
    <property type="project" value="UniProtKB-KW"/>
</dbReference>
<evidence type="ECO:0000256" key="2">
    <source>
        <dbReference type="ARBA" id="ARBA00022801"/>
    </source>
</evidence>
<dbReference type="OrthoDB" id="9765926at2"/>
<evidence type="ECO:0000256" key="1">
    <source>
        <dbReference type="ARBA" id="ARBA00022670"/>
    </source>
</evidence>
<dbReference type="AlphaFoldDB" id="A0A2I0R6H2"/>
<proteinExistence type="predicted"/>
<organism evidence="5 6">
    <name type="scientific">Brumimicrobium salinarum</name>
    <dbReference type="NCBI Taxonomy" id="2058658"/>
    <lineage>
        <taxon>Bacteria</taxon>
        <taxon>Pseudomonadati</taxon>
        <taxon>Bacteroidota</taxon>
        <taxon>Flavobacteriia</taxon>
        <taxon>Flavobacteriales</taxon>
        <taxon>Crocinitomicaceae</taxon>
        <taxon>Brumimicrobium</taxon>
    </lineage>
</organism>
<dbReference type="GO" id="GO:0004252">
    <property type="term" value="F:serine-type endopeptidase activity"/>
    <property type="evidence" value="ECO:0007669"/>
    <property type="project" value="InterPro"/>
</dbReference>
<dbReference type="Gene3D" id="2.60.40.10">
    <property type="entry name" value="Immunoglobulins"/>
    <property type="match status" value="1"/>
</dbReference>
<reference evidence="5 6" key="1">
    <citation type="submission" date="2017-12" db="EMBL/GenBank/DDBJ databases">
        <title>The draft genome sequence of Brumimicrobium saltpan LHR20.</title>
        <authorList>
            <person name="Do Z.-J."/>
            <person name="Luo H.-R."/>
        </authorList>
    </citation>
    <scope>NUCLEOTIDE SEQUENCE [LARGE SCALE GENOMIC DNA]</scope>
    <source>
        <strain evidence="5 6">LHR20</strain>
    </source>
</reference>
<dbReference type="Gene3D" id="2.60.120.260">
    <property type="entry name" value="Galactose-binding domain-like"/>
    <property type="match status" value="1"/>
</dbReference>
<protein>
    <recommendedName>
        <fullName evidence="7">PKD domain-containing protein</fullName>
    </recommendedName>
</protein>
<dbReference type="Pfam" id="PF18911">
    <property type="entry name" value="PKD_4"/>
    <property type="match status" value="1"/>
</dbReference>
<dbReference type="InterPro" id="IPR013783">
    <property type="entry name" value="Ig-like_fold"/>
</dbReference>
<keyword evidence="6" id="KW-1185">Reference proteome</keyword>
<dbReference type="PROSITE" id="PS51829">
    <property type="entry name" value="P_HOMO_B"/>
    <property type="match status" value="1"/>
</dbReference>
<evidence type="ECO:0000259" key="3">
    <source>
        <dbReference type="PROSITE" id="PS50093"/>
    </source>
</evidence>
<dbReference type="Proteomes" id="UP000236654">
    <property type="component" value="Unassembled WGS sequence"/>
</dbReference>
<evidence type="ECO:0000313" key="5">
    <source>
        <dbReference type="EMBL" id="PKR82181.1"/>
    </source>
</evidence>
<accession>A0A2I0R6H2</accession>
<evidence type="ECO:0008006" key="7">
    <source>
        <dbReference type="Google" id="ProtNLM"/>
    </source>
</evidence>
<feature type="domain" description="P/Homo B" evidence="4">
    <location>
        <begin position="310"/>
        <end position="513"/>
    </location>
</feature>
<dbReference type="RefSeq" id="WP_101333326.1">
    <property type="nucleotide sequence ID" value="NZ_PJNI01000001.1"/>
</dbReference>
<feature type="domain" description="PKD" evidence="3">
    <location>
        <begin position="758"/>
        <end position="805"/>
    </location>
</feature>
<dbReference type="PROSITE" id="PS50093">
    <property type="entry name" value="PKD"/>
    <property type="match status" value="1"/>
</dbReference>
<dbReference type="InterPro" id="IPR008979">
    <property type="entry name" value="Galactose-bd-like_sf"/>
</dbReference>
<evidence type="ECO:0000259" key="4">
    <source>
        <dbReference type="PROSITE" id="PS51829"/>
    </source>
</evidence>
<gene>
    <name evidence="5" type="ORF">CW751_02290</name>
</gene>